<dbReference type="SUPFAM" id="SSF54427">
    <property type="entry name" value="NTF2-like"/>
    <property type="match status" value="1"/>
</dbReference>
<keyword evidence="4" id="KW-1185">Reference proteome</keyword>
<proteinExistence type="predicted"/>
<dbReference type="InterPro" id="IPR027843">
    <property type="entry name" value="DUF4440"/>
</dbReference>
<dbReference type="AlphaFoldDB" id="A0A512B4X9"/>
<evidence type="ECO:0000259" key="2">
    <source>
        <dbReference type="Pfam" id="PF14534"/>
    </source>
</evidence>
<dbReference type="EMBL" id="BJYS01000048">
    <property type="protein sequence ID" value="GEO06994.1"/>
    <property type="molecule type" value="Genomic_DNA"/>
</dbReference>
<evidence type="ECO:0000313" key="4">
    <source>
        <dbReference type="Proteomes" id="UP000321532"/>
    </source>
</evidence>
<comment type="caution">
    <text evidence="3">The sequence shown here is derived from an EMBL/GenBank/DDBJ whole genome shotgun (WGS) entry which is preliminary data.</text>
</comment>
<feature type="chain" id="PRO_5022074789" description="DUF4440 domain-containing protein" evidence="1">
    <location>
        <begin position="19"/>
        <end position="152"/>
    </location>
</feature>
<evidence type="ECO:0000256" key="1">
    <source>
        <dbReference type="SAM" id="SignalP"/>
    </source>
</evidence>
<reference evidence="3 4" key="1">
    <citation type="submission" date="2019-07" db="EMBL/GenBank/DDBJ databases">
        <title>Whole genome shotgun sequence of Adhaeribacter aerolatus NBRC 106133.</title>
        <authorList>
            <person name="Hosoyama A."/>
            <person name="Uohara A."/>
            <person name="Ohji S."/>
            <person name="Ichikawa N."/>
        </authorList>
    </citation>
    <scope>NUCLEOTIDE SEQUENCE [LARGE SCALE GENOMIC DNA]</scope>
    <source>
        <strain evidence="3 4">NBRC 106133</strain>
    </source>
</reference>
<feature type="domain" description="DUF4440" evidence="2">
    <location>
        <begin position="26"/>
        <end position="137"/>
    </location>
</feature>
<dbReference type="RefSeq" id="WP_146904243.1">
    <property type="nucleotide sequence ID" value="NZ_BJYS01000048.1"/>
</dbReference>
<dbReference type="InterPro" id="IPR032710">
    <property type="entry name" value="NTF2-like_dom_sf"/>
</dbReference>
<dbReference type="Pfam" id="PF14534">
    <property type="entry name" value="DUF4440"/>
    <property type="match status" value="1"/>
</dbReference>
<protein>
    <recommendedName>
        <fullName evidence="2">DUF4440 domain-containing protein</fullName>
    </recommendedName>
</protein>
<dbReference type="OrthoDB" id="979496at2"/>
<dbReference type="PROSITE" id="PS51257">
    <property type="entry name" value="PROKAR_LIPOPROTEIN"/>
    <property type="match status" value="1"/>
</dbReference>
<accession>A0A512B4X9</accession>
<feature type="signal peptide" evidence="1">
    <location>
        <begin position="1"/>
        <end position="18"/>
    </location>
</feature>
<dbReference type="Proteomes" id="UP000321532">
    <property type="component" value="Unassembled WGS sequence"/>
</dbReference>
<dbReference type="Gene3D" id="3.10.450.50">
    <property type="match status" value="1"/>
</dbReference>
<sequence>MKTFIYSLIFTFLFTACAKSGETVNVQALNQQFIGAWNNKDADKIISLLAEDVHFLQGEVHFNGKSEVADKWVRATIGTIADLKTNVVSSATDSEIAYEAGTFSVDVLPEGPNQPHGYGEGNFMLLWKKDKEGNWKLSYAQLEDLPVEARNQ</sequence>
<keyword evidence="1" id="KW-0732">Signal</keyword>
<organism evidence="3 4">
    <name type="scientific">Adhaeribacter aerolatus</name>
    <dbReference type="NCBI Taxonomy" id="670289"/>
    <lineage>
        <taxon>Bacteria</taxon>
        <taxon>Pseudomonadati</taxon>
        <taxon>Bacteroidota</taxon>
        <taxon>Cytophagia</taxon>
        <taxon>Cytophagales</taxon>
        <taxon>Hymenobacteraceae</taxon>
        <taxon>Adhaeribacter</taxon>
    </lineage>
</organism>
<evidence type="ECO:0000313" key="3">
    <source>
        <dbReference type="EMBL" id="GEO06994.1"/>
    </source>
</evidence>
<name>A0A512B4X9_9BACT</name>
<gene>
    <name evidence="3" type="ORF">AAE02nite_46580</name>
</gene>